<reference evidence="1 2" key="1">
    <citation type="journal article" date="2013" name="Genome Announc.">
        <title>Genome Sequence of Serratia plymuthica Strain S13, an Endophyte with Germination- and Plant-Growth-Promoting Activity from the Flower of Styrian Oil Pumpkin.</title>
        <authorList>
            <person name="Muller H."/>
            <person name="Furnkranz M."/>
            <person name="Grube M."/>
            <person name="Berg G."/>
        </authorList>
    </citation>
    <scope>NUCLEOTIDE SEQUENCE [LARGE SCALE GENOMIC DNA]</scope>
    <source>
        <strain evidence="1">S13</strain>
    </source>
</reference>
<dbReference type="PATRIC" id="fig|1348660.3.peg.756"/>
<gene>
    <name evidence="1" type="ORF">M621_03965</name>
</gene>
<dbReference type="PANTHER" id="PTHR34413">
    <property type="entry name" value="PROPHAGE TAIL FIBER ASSEMBLY PROTEIN HOMOLOG TFAE-RELATED-RELATED"/>
    <property type="match status" value="1"/>
</dbReference>
<dbReference type="PANTHER" id="PTHR34413:SF2">
    <property type="entry name" value="PROPHAGE TAIL FIBER ASSEMBLY PROTEIN HOMOLOG TFAE-RELATED"/>
    <property type="match status" value="1"/>
</dbReference>
<dbReference type="HOGENOM" id="CLU_094206_1_0_6"/>
<organism evidence="1 2">
    <name type="scientific">Serratia plymuthica S13</name>
    <dbReference type="NCBI Taxonomy" id="1348660"/>
    <lineage>
        <taxon>Bacteria</taxon>
        <taxon>Pseudomonadati</taxon>
        <taxon>Pseudomonadota</taxon>
        <taxon>Gammaproteobacteria</taxon>
        <taxon>Enterobacterales</taxon>
        <taxon>Yersiniaceae</taxon>
        <taxon>Serratia</taxon>
    </lineage>
</organism>
<evidence type="ECO:0000313" key="1">
    <source>
        <dbReference type="EMBL" id="AGP43080.1"/>
    </source>
</evidence>
<dbReference type="InterPro" id="IPR003458">
    <property type="entry name" value="Phage_T4_Gp38_tail_assem"/>
</dbReference>
<dbReference type="InterPro" id="IPR051220">
    <property type="entry name" value="TFA_Chaperone"/>
</dbReference>
<accession>S4YEZ9</accession>
<dbReference type="AlphaFoldDB" id="S4YEZ9"/>
<proteinExistence type="predicted"/>
<protein>
    <submittedName>
        <fullName evidence="1">Tail fiber assembly protein</fullName>
    </submittedName>
</protein>
<dbReference type="KEGG" id="sry:M621_03965"/>
<dbReference type="Pfam" id="PF02413">
    <property type="entry name" value="Caudo_TAP"/>
    <property type="match status" value="1"/>
</dbReference>
<evidence type="ECO:0000313" key="2">
    <source>
        <dbReference type="Proteomes" id="UP000014900"/>
    </source>
</evidence>
<dbReference type="EMBL" id="CP006566">
    <property type="protein sequence ID" value="AGP43080.1"/>
    <property type="molecule type" value="Genomic_DNA"/>
</dbReference>
<dbReference type="Proteomes" id="UP000014900">
    <property type="component" value="Chromosome"/>
</dbReference>
<sequence>MKNFGPFSTYKPEKDTPEAALAENSNILFIKDNDGNEWYDVQRRFNEKTLKVVFDTNGIIYSASYDASSLWPVNAYVAEVSVDDIPDLFPLPIQGLDWQVNGAKIVPRTYTVEQLKTQAQRDKDILLNQAAKEIAPLKDAVDLNIATPDEQERLKTWMLYRVLLSRLDPGTAPDIDWPQPPQ</sequence>
<name>S4YEZ9_SERPL</name>
<dbReference type="RefSeq" id="WP_006323697.1">
    <property type="nucleotide sequence ID" value="NC_021659.1"/>
</dbReference>